<dbReference type="SUPFAM" id="SSF47473">
    <property type="entry name" value="EF-hand"/>
    <property type="match status" value="1"/>
</dbReference>
<dbReference type="SMART" id="SM00054">
    <property type="entry name" value="EFh"/>
    <property type="match status" value="2"/>
</dbReference>
<keyword evidence="4" id="KW-1185">Reference proteome</keyword>
<evidence type="ECO:0000313" key="4">
    <source>
        <dbReference type="Proteomes" id="UP000187203"/>
    </source>
</evidence>
<gene>
    <name evidence="3" type="ORF">COLO4_08735</name>
</gene>
<dbReference type="AlphaFoldDB" id="A0A1R3KER2"/>
<dbReference type="Proteomes" id="UP000187203">
    <property type="component" value="Unassembled WGS sequence"/>
</dbReference>
<dbReference type="InterPro" id="IPR002048">
    <property type="entry name" value="EF_hand_dom"/>
</dbReference>
<evidence type="ECO:0000256" key="1">
    <source>
        <dbReference type="ARBA" id="ARBA00022837"/>
    </source>
</evidence>
<dbReference type="EMBL" id="AWUE01013939">
    <property type="protein sequence ID" value="OMP05570.1"/>
    <property type="molecule type" value="Genomic_DNA"/>
</dbReference>
<dbReference type="InterPro" id="IPR011992">
    <property type="entry name" value="EF-hand-dom_pair"/>
</dbReference>
<accession>A0A1R3KER2</accession>
<feature type="domain" description="EF-hand" evidence="2">
    <location>
        <begin position="2"/>
        <end position="37"/>
    </location>
</feature>
<dbReference type="STRING" id="93759.A0A1R3KER2"/>
<dbReference type="OrthoDB" id="26525at2759"/>
<comment type="caution">
    <text evidence="3">The sequence shown here is derived from an EMBL/GenBank/DDBJ whole genome shotgun (WGS) entry which is preliminary data.</text>
</comment>
<dbReference type="GO" id="GO:0005509">
    <property type="term" value="F:calcium ion binding"/>
    <property type="evidence" value="ECO:0007669"/>
    <property type="project" value="InterPro"/>
</dbReference>
<protein>
    <submittedName>
        <fullName evidence="3">Calcium-binding EF-hand</fullName>
    </submittedName>
</protein>
<dbReference type="PROSITE" id="PS50222">
    <property type="entry name" value="EF_HAND_2"/>
    <property type="match status" value="1"/>
</dbReference>
<reference evidence="4" key="1">
    <citation type="submission" date="2013-09" db="EMBL/GenBank/DDBJ databases">
        <title>Corchorus olitorius genome sequencing.</title>
        <authorList>
            <person name="Alam M."/>
            <person name="Haque M.S."/>
            <person name="Islam M.S."/>
            <person name="Emdad E.M."/>
            <person name="Islam M.M."/>
            <person name="Ahmed B."/>
            <person name="Halim A."/>
            <person name="Hossen Q.M.M."/>
            <person name="Hossain M.Z."/>
            <person name="Ahmed R."/>
            <person name="Khan M.M."/>
            <person name="Islam R."/>
            <person name="Rashid M.M."/>
            <person name="Khan S.A."/>
            <person name="Rahman M.S."/>
            <person name="Alam M."/>
            <person name="Yahiya A.S."/>
            <person name="Khan M.S."/>
            <person name="Azam M.S."/>
            <person name="Haque T."/>
            <person name="Lashkar M.Z.H."/>
            <person name="Akhand A.I."/>
            <person name="Morshed G."/>
            <person name="Roy S."/>
            <person name="Uddin K.S."/>
            <person name="Rabeya T."/>
            <person name="Hossain A.S."/>
            <person name="Chowdhury A."/>
            <person name="Snigdha A.R."/>
            <person name="Mortoza M.S."/>
            <person name="Matin S.A."/>
            <person name="Hoque S.M.E."/>
            <person name="Islam M.K."/>
            <person name="Roy D.K."/>
            <person name="Haider R."/>
            <person name="Moosa M.M."/>
            <person name="Elias S.M."/>
            <person name="Hasan A.M."/>
            <person name="Jahan S."/>
            <person name="Shafiuddin M."/>
            <person name="Mahmood N."/>
            <person name="Shommy N.S."/>
        </authorList>
    </citation>
    <scope>NUCLEOTIDE SEQUENCE [LARGE SCALE GENOMIC DNA]</scope>
    <source>
        <strain evidence="4">cv. O-4</strain>
    </source>
</reference>
<dbReference type="Pfam" id="PF13405">
    <property type="entry name" value="EF-hand_6"/>
    <property type="match status" value="1"/>
</dbReference>
<keyword evidence="1" id="KW-0106">Calcium</keyword>
<name>A0A1R3KER2_9ROSI</name>
<proteinExistence type="predicted"/>
<dbReference type="PROSITE" id="PS00018">
    <property type="entry name" value="EF_HAND_1"/>
    <property type="match status" value="1"/>
</dbReference>
<dbReference type="InterPro" id="IPR018247">
    <property type="entry name" value="EF_Hand_1_Ca_BS"/>
</dbReference>
<evidence type="ECO:0000259" key="2">
    <source>
        <dbReference type="PROSITE" id="PS50222"/>
    </source>
</evidence>
<dbReference type="Gene3D" id="1.10.238.10">
    <property type="entry name" value="EF-hand"/>
    <property type="match status" value="1"/>
</dbReference>
<evidence type="ECO:0000313" key="3">
    <source>
        <dbReference type="EMBL" id="OMP05570.1"/>
    </source>
</evidence>
<sequence>MTNEIVFKEICRRLDIDNDGCLSKEELKKAFSCLGACVLMFRAVLALHHADKNGDGFIGIHDDDLEALAQYVARLGYKIQL</sequence>
<organism evidence="3 4">
    <name type="scientific">Corchorus olitorius</name>
    <dbReference type="NCBI Taxonomy" id="93759"/>
    <lineage>
        <taxon>Eukaryota</taxon>
        <taxon>Viridiplantae</taxon>
        <taxon>Streptophyta</taxon>
        <taxon>Embryophyta</taxon>
        <taxon>Tracheophyta</taxon>
        <taxon>Spermatophyta</taxon>
        <taxon>Magnoliopsida</taxon>
        <taxon>eudicotyledons</taxon>
        <taxon>Gunneridae</taxon>
        <taxon>Pentapetalae</taxon>
        <taxon>rosids</taxon>
        <taxon>malvids</taxon>
        <taxon>Malvales</taxon>
        <taxon>Malvaceae</taxon>
        <taxon>Grewioideae</taxon>
        <taxon>Apeibeae</taxon>
        <taxon>Corchorus</taxon>
    </lineage>
</organism>